<comment type="subcellular location">
    <subcellularLocation>
        <location evidence="1">Cytoplasm</location>
        <location evidence="1">Cytoskeleton</location>
    </subcellularLocation>
</comment>
<dbReference type="GO" id="GO:0003785">
    <property type="term" value="F:actin monomer binding"/>
    <property type="evidence" value="ECO:0007669"/>
    <property type="project" value="TreeGrafter"/>
</dbReference>
<dbReference type="GO" id="GO:0010591">
    <property type="term" value="P:regulation of lamellipodium assembly"/>
    <property type="evidence" value="ECO:0007669"/>
    <property type="project" value="TreeGrafter"/>
</dbReference>
<feature type="domain" description="ADF-H" evidence="8">
    <location>
        <begin position="1"/>
        <end position="44"/>
    </location>
</feature>
<dbReference type="GO" id="GO:0051016">
    <property type="term" value="P:barbed-end actin filament capping"/>
    <property type="evidence" value="ECO:0007669"/>
    <property type="project" value="TreeGrafter"/>
</dbReference>
<evidence type="ECO:0000256" key="4">
    <source>
        <dbReference type="ARBA" id="ARBA00022737"/>
    </source>
</evidence>
<dbReference type="Proteomes" id="UP000230423">
    <property type="component" value="Unassembled WGS sequence"/>
</dbReference>
<name>A0A2G9TYP3_TELCI</name>
<dbReference type="GO" id="GO:0030042">
    <property type="term" value="P:actin filament depolymerization"/>
    <property type="evidence" value="ECO:0007669"/>
    <property type="project" value="TreeGrafter"/>
</dbReference>
<protein>
    <recommendedName>
        <fullName evidence="8">ADF-H domain-containing protein</fullName>
    </recommendedName>
</protein>
<keyword evidence="4" id="KW-0677">Repeat</keyword>
<reference evidence="9 10" key="1">
    <citation type="submission" date="2015-09" db="EMBL/GenBank/DDBJ databases">
        <title>Draft genome of the parasitic nematode Teladorsagia circumcincta isolate WARC Sus (inbred).</title>
        <authorList>
            <person name="Mitreva M."/>
        </authorList>
    </citation>
    <scope>NUCLEOTIDE SEQUENCE [LARGE SCALE GENOMIC DNA]</scope>
    <source>
        <strain evidence="9 10">S</strain>
    </source>
</reference>
<sequence>MLYSSCKSPFLETATKHLGIELSKKMEVDAKDDLSESALLESLHPVEQESPKIYARPALPKGAGPRRITKV</sequence>
<dbReference type="GO" id="GO:0030016">
    <property type="term" value="C:myofibril"/>
    <property type="evidence" value="ECO:0007669"/>
    <property type="project" value="TreeGrafter"/>
</dbReference>
<organism evidence="9 10">
    <name type="scientific">Teladorsagia circumcincta</name>
    <name type="common">Brown stomach worm</name>
    <name type="synonym">Ostertagia circumcincta</name>
    <dbReference type="NCBI Taxonomy" id="45464"/>
    <lineage>
        <taxon>Eukaryota</taxon>
        <taxon>Metazoa</taxon>
        <taxon>Ecdysozoa</taxon>
        <taxon>Nematoda</taxon>
        <taxon>Chromadorea</taxon>
        <taxon>Rhabditida</taxon>
        <taxon>Rhabditina</taxon>
        <taxon>Rhabditomorpha</taxon>
        <taxon>Strongyloidea</taxon>
        <taxon>Trichostrongylidae</taxon>
        <taxon>Teladorsagia</taxon>
    </lineage>
</organism>
<evidence type="ECO:0000259" key="8">
    <source>
        <dbReference type="PROSITE" id="PS51263"/>
    </source>
</evidence>
<dbReference type="OrthoDB" id="10006997at2759"/>
<keyword evidence="5" id="KW-0009">Actin-binding</keyword>
<dbReference type="SUPFAM" id="SSF55753">
    <property type="entry name" value="Actin depolymerizing proteins"/>
    <property type="match status" value="1"/>
</dbReference>
<keyword evidence="6" id="KW-0206">Cytoskeleton</keyword>
<proteinExistence type="inferred from homology"/>
<evidence type="ECO:0000256" key="2">
    <source>
        <dbReference type="ARBA" id="ARBA00009557"/>
    </source>
</evidence>
<evidence type="ECO:0000313" key="10">
    <source>
        <dbReference type="Proteomes" id="UP000230423"/>
    </source>
</evidence>
<comment type="similarity">
    <text evidence="2">Belongs to the actin-binding proteins ADF family. Twinfilin subfamily.</text>
</comment>
<dbReference type="PROSITE" id="PS51263">
    <property type="entry name" value="ADF_H"/>
    <property type="match status" value="1"/>
</dbReference>
<dbReference type="PANTHER" id="PTHR13759">
    <property type="entry name" value="TWINFILIN"/>
    <property type="match status" value="1"/>
</dbReference>
<comment type="subunit">
    <text evidence="7">Interacts with G-actin; ADP-actin form.</text>
</comment>
<evidence type="ECO:0000256" key="6">
    <source>
        <dbReference type="ARBA" id="ARBA00023212"/>
    </source>
</evidence>
<evidence type="ECO:0000256" key="7">
    <source>
        <dbReference type="ARBA" id="ARBA00038532"/>
    </source>
</evidence>
<evidence type="ECO:0000256" key="3">
    <source>
        <dbReference type="ARBA" id="ARBA00022490"/>
    </source>
</evidence>
<dbReference type="Gene3D" id="3.40.20.10">
    <property type="entry name" value="Severin"/>
    <property type="match status" value="1"/>
</dbReference>
<dbReference type="GO" id="GO:0051015">
    <property type="term" value="F:actin filament binding"/>
    <property type="evidence" value="ECO:0007669"/>
    <property type="project" value="TreeGrafter"/>
</dbReference>
<dbReference type="PANTHER" id="PTHR13759:SF1">
    <property type="entry name" value="TWINFILIN"/>
    <property type="match status" value="1"/>
</dbReference>
<dbReference type="GO" id="GO:0010976">
    <property type="term" value="P:positive regulation of neuron projection development"/>
    <property type="evidence" value="ECO:0007669"/>
    <property type="project" value="TreeGrafter"/>
</dbReference>
<keyword evidence="10" id="KW-1185">Reference proteome</keyword>
<dbReference type="GO" id="GO:0005884">
    <property type="term" value="C:actin filament"/>
    <property type="evidence" value="ECO:0007669"/>
    <property type="project" value="TreeGrafter"/>
</dbReference>
<dbReference type="AlphaFoldDB" id="A0A2G9TYP3"/>
<gene>
    <name evidence="9" type="ORF">TELCIR_15383</name>
</gene>
<dbReference type="EMBL" id="KZ351361">
    <property type="protein sequence ID" value="PIO63038.1"/>
    <property type="molecule type" value="Genomic_DNA"/>
</dbReference>
<evidence type="ECO:0000313" key="9">
    <source>
        <dbReference type="EMBL" id="PIO63038.1"/>
    </source>
</evidence>
<dbReference type="InterPro" id="IPR002108">
    <property type="entry name" value="ADF-H"/>
</dbReference>
<keyword evidence="3" id="KW-0963">Cytoplasm</keyword>
<dbReference type="InterPro" id="IPR028458">
    <property type="entry name" value="Twinfilin"/>
</dbReference>
<evidence type="ECO:0000256" key="1">
    <source>
        <dbReference type="ARBA" id="ARBA00004245"/>
    </source>
</evidence>
<evidence type="ECO:0000256" key="5">
    <source>
        <dbReference type="ARBA" id="ARBA00023203"/>
    </source>
</evidence>
<accession>A0A2G9TYP3</accession>
<dbReference type="InterPro" id="IPR029006">
    <property type="entry name" value="ADF-H/Gelsolin-like_dom_sf"/>
</dbReference>